<name>A0A0C9TA84_PAXIN</name>
<dbReference type="EMBL" id="KN819362">
    <property type="protein sequence ID" value="KIJ12555.1"/>
    <property type="molecule type" value="Genomic_DNA"/>
</dbReference>
<protein>
    <submittedName>
        <fullName evidence="2">Uncharacterized protein</fullName>
    </submittedName>
</protein>
<keyword evidence="3" id="KW-1185">Reference proteome</keyword>
<gene>
    <name evidence="2" type="ORF">PAXINDRAFT_171113</name>
</gene>
<sequence>MSVSILTLESSSFRPCTILRELSVRKRCTINDHIVSRCDAFPPWFYYLERIVDQQHDTHWPAMIKAPDFKGKRKASSEAQGQSPAPKKR</sequence>
<dbReference type="OrthoDB" id="2697027at2759"/>
<evidence type="ECO:0000313" key="3">
    <source>
        <dbReference type="Proteomes" id="UP000053647"/>
    </source>
</evidence>
<feature type="region of interest" description="Disordered" evidence="1">
    <location>
        <begin position="66"/>
        <end position="89"/>
    </location>
</feature>
<proteinExistence type="predicted"/>
<reference evidence="2 3" key="1">
    <citation type="submission" date="2014-06" db="EMBL/GenBank/DDBJ databases">
        <authorList>
            <consortium name="DOE Joint Genome Institute"/>
            <person name="Kuo A."/>
            <person name="Kohler A."/>
            <person name="Nagy L.G."/>
            <person name="Floudas D."/>
            <person name="Copeland A."/>
            <person name="Barry K.W."/>
            <person name="Cichocki N."/>
            <person name="Veneault-Fourrey C."/>
            <person name="LaButti K."/>
            <person name="Lindquist E.A."/>
            <person name="Lipzen A."/>
            <person name="Lundell T."/>
            <person name="Morin E."/>
            <person name="Murat C."/>
            <person name="Sun H."/>
            <person name="Tunlid A."/>
            <person name="Henrissat B."/>
            <person name="Grigoriev I.V."/>
            <person name="Hibbett D.S."/>
            <person name="Martin F."/>
            <person name="Nordberg H.P."/>
            <person name="Cantor M.N."/>
            <person name="Hua S.X."/>
        </authorList>
    </citation>
    <scope>NUCLEOTIDE SEQUENCE [LARGE SCALE GENOMIC DNA]</scope>
    <source>
        <strain evidence="2 3">ATCC 200175</strain>
    </source>
</reference>
<evidence type="ECO:0000256" key="1">
    <source>
        <dbReference type="SAM" id="MobiDB-lite"/>
    </source>
</evidence>
<reference evidence="3" key="2">
    <citation type="submission" date="2015-01" db="EMBL/GenBank/DDBJ databases">
        <title>Evolutionary Origins and Diversification of the Mycorrhizal Mutualists.</title>
        <authorList>
            <consortium name="DOE Joint Genome Institute"/>
            <consortium name="Mycorrhizal Genomics Consortium"/>
            <person name="Kohler A."/>
            <person name="Kuo A."/>
            <person name="Nagy L.G."/>
            <person name="Floudas D."/>
            <person name="Copeland A."/>
            <person name="Barry K.W."/>
            <person name="Cichocki N."/>
            <person name="Veneault-Fourrey C."/>
            <person name="LaButti K."/>
            <person name="Lindquist E.A."/>
            <person name="Lipzen A."/>
            <person name="Lundell T."/>
            <person name="Morin E."/>
            <person name="Murat C."/>
            <person name="Riley R."/>
            <person name="Ohm R."/>
            <person name="Sun H."/>
            <person name="Tunlid A."/>
            <person name="Henrissat B."/>
            <person name="Grigoriev I.V."/>
            <person name="Hibbett D.S."/>
            <person name="Martin F."/>
        </authorList>
    </citation>
    <scope>NUCLEOTIDE SEQUENCE [LARGE SCALE GENOMIC DNA]</scope>
    <source>
        <strain evidence="3">ATCC 200175</strain>
    </source>
</reference>
<dbReference type="Proteomes" id="UP000053647">
    <property type="component" value="Unassembled WGS sequence"/>
</dbReference>
<organism evidence="2 3">
    <name type="scientific">Paxillus involutus ATCC 200175</name>
    <dbReference type="NCBI Taxonomy" id="664439"/>
    <lineage>
        <taxon>Eukaryota</taxon>
        <taxon>Fungi</taxon>
        <taxon>Dikarya</taxon>
        <taxon>Basidiomycota</taxon>
        <taxon>Agaricomycotina</taxon>
        <taxon>Agaricomycetes</taxon>
        <taxon>Agaricomycetidae</taxon>
        <taxon>Boletales</taxon>
        <taxon>Paxilineae</taxon>
        <taxon>Paxillaceae</taxon>
        <taxon>Paxillus</taxon>
    </lineage>
</organism>
<dbReference type="AlphaFoldDB" id="A0A0C9TA84"/>
<evidence type="ECO:0000313" key="2">
    <source>
        <dbReference type="EMBL" id="KIJ12555.1"/>
    </source>
</evidence>
<dbReference type="HOGENOM" id="CLU_2455376_0_0_1"/>
<accession>A0A0C9TA84</accession>